<accession>A0A915L7I2</accession>
<keyword evidence="1" id="KW-1185">Reference proteome</keyword>
<dbReference type="Proteomes" id="UP000887565">
    <property type="component" value="Unplaced"/>
</dbReference>
<evidence type="ECO:0000313" key="2">
    <source>
        <dbReference type="WBParaSite" id="nRc.2.0.1.t47070-RA"/>
    </source>
</evidence>
<dbReference type="WBParaSite" id="nRc.2.0.1.t47070-RA">
    <property type="protein sequence ID" value="nRc.2.0.1.t47070-RA"/>
    <property type="gene ID" value="nRc.2.0.1.g47070"/>
</dbReference>
<protein>
    <submittedName>
        <fullName evidence="2">Uncharacterized protein</fullName>
    </submittedName>
</protein>
<evidence type="ECO:0000313" key="1">
    <source>
        <dbReference type="Proteomes" id="UP000887565"/>
    </source>
</evidence>
<organism evidence="1 2">
    <name type="scientific">Romanomermis culicivorax</name>
    <name type="common">Nematode worm</name>
    <dbReference type="NCBI Taxonomy" id="13658"/>
    <lineage>
        <taxon>Eukaryota</taxon>
        <taxon>Metazoa</taxon>
        <taxon>Ecdysozoa</taxon>
        <taxon>Nematoda</taxon>
        <taxon>Enoplea</taxon>
        <taxon>Dorylaimia</taxon>
        <taxon>Mermithida</taxon>
        <taxon>Mermithoidea</taxon>
        <taxon>Mermithidae</taxon>
        <taxon>Romanomermis</taxon>
    </lineage>
</organism>
<reference evidence="2" key="1">
    <citation type="submission" date="2022-11" db="UniProtKB">
        <authorList>
            <consortium name="WormBaseParasite"/>
        </authorList>
    </citation>
    <scope>IDENTIFICATION</scope>
</reference>
<sequence length="62" mass="6892">MKRKGKQCDETGAKVASTKIGGAQMATSEMTKCRTGYRQNGVLNSLFLDHLIICKCRFYESS</sequence>
<name>A0A915L7I2_ROMCU</name>
<dbReference type="AlphaFoldDB" id="A0A915L7I2"/>
<proteinExistence type="predicted"/>